<feature type="transmembrane region" description="Helical" evidence="1">
    <location>
        <begin position="76"/>
        <end position="98"/>
    </location>
</feature>
<feature type="transmembrane region" description="Helical" evidence="1">
    <location>
        <begin position="30"/>
        <end position="56"/>
    </location>
</feature>
<dbReference type="RefSeq" id="WP_115544031.1">
    <property type="nucleotide sequence ID" value="NZ_NXLQ01000142.1"/>
</dbReference>
<evidence type="ECO:0000313" key="3">
    <source>
        <dbReference type="Proteomes" id="UP000256379"/>
    </source>
</evidence>
<sequence length="231" mass="26392">MKNTLLSLSIFLIIIAVISSINLALFYQQWNLMLLCIEFIKSLALFSVAYIGFRLIKRLCKQNLKTACVDSNKKHFMLKIFLYCIAVCICAIVTAILIKHPSVSFAFDVFLIEVIILVLSLSLWILFYMLGDYKKTFWLFNYAISACISALILNFVIANYLGGDSGGFLRELNSEVGIYEYDYFRGYFFSLWLCSVLGLAPPFILLNTSFMAIIYMLSHYAKILSQRSKNG</sequence>
<feature type="transmembrane region" description="Helical" evidence="1">
    <location>
        <begin position="137"/>
        <end position="161"/>
    </location>
</feature>
<keyword evidence="1" id="KW-0812">Transmembrane</keyword>
<protein>
    <submittedName>
        <fullName evidence="2">Uncharacterized protein</fullName>
    </submittedName>
</protein>
<organism evidence="2 3">
    <name type="scientific">Helicobacter didelphidarum</name>
    <dbReference type="NCBI Taxonomy" id="2040648"/>
    <lineage>
        <taxon>Bacteria</taxon>
        <taxon>Pseudomonadati</taxon>
        <taxon>Campylobacterota</taxon>
        <taxon>Epsilonproteobacteria</taxon>
        <taxon>Campylobacterales</taxon>
        <taxon>Helicobacteraceae</taxon>
        <taxon>Helicobacter</taxon>
    </lineage>
</organism>
<dbReference type="AlphaFoldDB" id="A0A3D8I2S5"/>
<keyword evidence="1" id="KW-1133">Transmembrane helix</keyword>
<feature type="transmembrane region" description="Helical" evidence="1">
    <location>
        <begin position="110"/>
        <end position="130"/>
    </location>
</feature>
<evidence type="ECO:0000313" key="2">
    <source>
        <dbReference type="EMBL" id="RDU59286.1"/>
    </source>
</evidence>
<accession>A0A3D8I2S5</accession>
<evidence type="ECO:0000256" key="1">
    <source>
        <dbReference type="SAM" id="Phobius"/>
    </source>
</evidence>
<gene>
    <name evidence="2" type="ORF">CQA53_11555</name>
</gene>
<comment type="caution">
    <text evidence="2">The sequence shown here is derived from an EMBL/GenBank/DDBJ whole genome shotgun (WGS) entry which is preliminary data.</text>
</comment>
<feature type="transmembrane region" description="Helical" evidence="1">
    <location>
        <begin position="189"/>
        <end position="217"/>
    </location>
</feature>
<name>A0A3D8I2S5_9HELI</name>
<keyword evidence="1" id="KW-0472">Membrane</keyword>
<dbReference type="Proteomes" id="UP000256379">
    <property type="component" value="Unassembled WGS sequence"/>
</dbReference>
<keyword evidence="3" id="KW-1185">Reference proteome</keyword>
<proteinExistence type="predicted"/>
<dbReference type="EMBL" id="NXLQ01000142">
    <property type="protein sequence ID" value="RDU59286.1"/>
    <property type="molecule type" value="Genomic_DNA"/>
</dbReference>
<dbReference type="OrthoDB" id="9926128at2"/>
<reference evidence="2 3" key="1">
    <citation type="submission" date="2018-04" db="EMBL/GenBank/DDBJ databases">
        <title>Novel Campyloabacter and Helicobacter Species and Strains.</title>
        <authorList>
            <person name="Mannion A.J."/>
            <person name="Shen Z."/>
            <person name="Fox J.G."/>
        </authorList>
    </citation>
    <scope>NUCLEOTIDE SEQUENCE [LARGE SCALE GENOMIC DNA]</scope>
    <source>
        <strain evidence="2 3">MIT 17-337</strain>
    </source>
</reference>